<name>A0A1F8GB99_9BACT</name>
<dbReference type="AlphaFoldDB" id="A0A1F8GB99"/>
<evidence type="ECO:0008006" key="3">
    <source>
        <dbReference type="Google" id="ProtNLM"/>
    </source>
</evidence>
<gene>
    <name evidence="1" type="ORF">A2918_02255</name>
</gene>
<dbReference type="Proteomes" id="UP000178227">
    <property type="component" value="Unassembled WGS sequence"/>
</dbReference>
<dbReference type="STRING" id="1802694.A2918_02255"/>
<evidence type="ECO:0000313" key="2">
    <source>
        <dbReference type="Proteomes" id="UP000178227"/>
    </source>
</evidence>
<dbReference type="Gene3D" id="3.20.20.80">
    <property type="entry name" value="Glycosidases"/>
    <property type="match status" value="1"/>
</dbReference>
<accession>A0A1F8GB99</accession>
<proteinExistence type="predicted"/>
<reference evidence="1 2" key="1">
    <citation type="journal article" date="2016" name="Nat. Commun.">
        <title>Thousands of microbial genomes shed light on interconnected biogeochemical processes in an aquifer system.</title>
        <authorList>
            <person name="Anantharaman K."/>
            <person name="Brown C.T."/>
            <person name="Hug L.A."/>
            <person name="Sharon I."/>
            <person name="Castelle C.J."/>
            <person name="Probst A.J."/>
            <person name="Thomas B.C."/>
            <person name="Singh A."/>
            <person name="Wilkins M.J."/>
            <person name="Karaoz U."/>
            <person name="Brodie E.L."/>
            <person name="Williams K.H."/>
            <person name="Hubbard S.S."/>
            <person name="Banfield J.F."/>
        </authorList>
    </citation>
    <scope>NUCLEOTIDE SEQUENCE [LARGE SCALE GENOMIC DNA]</scope>
</reference>
<dbReference type="EMBL" id="MGKI01000011">
    <property type="protein sequence ID" value="OGN22561.1"/>
    <property type="molecule type" value="Genomic_DNA"/>
</dbReference>
<evidence type="ECO:0000313" key="1">
    <source>
        <dbReference type="EMBL" id="OGN22561.1"/>
    </source>
</evidence>
<sequence length="404" mass="45644">MSVFVLAVSSIPGCESCDETFPLSPSSVSTENRGDAANPIDEAKEIAGDILGVTSASEMALSTPSVIGGVELTTIQGWFANTYPWDYSPHEAAVHPISRLWTPNQRPSPFQVMEQCRQIKEFGGGAAVLEYNPNPSHYDHNYWLSNNFASGCGPFFLLYEHIYGTRYNPSDGGPKNMNDPRNRQVFKEDIDFMFKNVIMPYQSRYVTVNGRAVIYMWSSIQMVGDFASLLEEAKKDYPVFFIGSEGMRAFPEREDDKNRIKSLDGFMDYSLADDTKSYVARIHEYARNSYSWRRYLDGLSQSAGKRYLIIPTFQAAYDDSKIANRPDKTVMYARERGEVELHAELIKDGMTRRIYDSGPFVIYSELPEGAAVIESQCLSETRDAPGRFVGCGTVRLEILRNFFR</sequence>
<protein>
    <recommendedName>
        <fullName evidence="3">Glycoside hydrolase family 42 N-terminal domain-containing protein</fullName>
    </recommendedName>
</protein>
<comment type="caution">
    <text evidence="1">The sequence shown here is derived from an EMBL/GenBank/DDBJ whole genome shotgun (WGS) entry which is preliminary data.</text>
</comment>
<organism evidence="1 2">
    <name type="scientific">Candidatus Yanofskybacteria bacterium RIFCSPLOWO2_01_FULL_42_49</name>
    <dbReference type="NCBI Taxonomy" id="1802694"/>
    <lineage>
        <taxon>Bacteria</taxon>
        <taxon>Candidatus Yanofskyibacteriota</taxon>
    </lineage>
</organism>